<dbReference type="GO" id="GO:0000775">
    <property type="term" value="C:chromosome, centromeric region"/>
    <property type="evidence" value="ECO:0007669"/>
    <property type="project" value="UniProtKB-SubCell"/>
</dbReference>
<dbReference type="EMBL" id="KZ663155">
    <property type="protein sequence ID" value="PPS15459.1"/>
    <property type="molecule type" value="Genomic_DNA"/>
</dbReference>
<evidence type="ECO:0000256" key="3">
    <source>
        <dbReference type="PROSITE-ProRule" id="PRU00358"/>
    </source>
</evidence>
<dbReference type="InterPro" id="IPR003105">
    <property type="entry name" value="SRA_YDG"/>
</dbReference>
<evidence type="ECO:0000256" key="4">
    <source>
        <dbReference type="SAM" id="MobiDB-lite"/>
    </source>
</evidence>
<dbReference type="InterPro" id="IPR036987">
    <property type="entry name" value="SRA-YDG_sf"/>
</dbReference>
<feature type="domain" description="YDG" evidence="5">
    <location>
        <begin position="218"/>
        <end position="370"/>
    </location>
</feature>
<dbReference type="PANTHER" id="PTHR45660">
    <property type="entry name" value="HISTONE-LYSINE N-METHYLTRANSFERASE SETMAR"/>
    <property type="match status" value="1"/>
</dbReference>
<feature type="region of interest" description="Disordered" evidence="4">
    <location>
        <begin position="1"/>
        <end position="35"/>
    </location>
</feature>
<dbReference type="GO" id="GO:0005634">
    <property type="term" value="C:nucleus"/>
    <property type="evidence" value="ECO:0007669"/>
    <property type="project" value="UniProtKB-SubCell"/>
</dbReference>
<evidence type="ECO:0000256" key="1">
    <source>
        <dbReference type="ARBA" id="ARBA00004584"/>
    </source>
</evidence>
<sequence length="572" mass="64466">MVPSHQKPVKERALSKSNQARPVGKKKLHVKASYASEDEDTTFTPEWNDCRRNITDALIWYKKLRKDKELRDKFSNQHKMSPRCRGLAFDSRVANILKGSIMVSSRPKRVKEGPLSKSKQARHAVGKVVRHVKVHPRGICSNQQTAFTPEWYECRSAIKEALRCYRRLLSDKDYRERISKDHGMGLERGKPSGIGQHMRLANLVRCLGKWVNTAKQIGCVGGIEVGDGFHWRGELCIVGLHSEFQKGIDCITSLNGSKIWATSIVDSGRYDSSTRKVSSDEFTYCGEGENPSFCGFKKLKDQKLVGGNRALRNNMIDRKPVRVIRRFDNIGNTNESGYKFVYEGLYQVKHCWKEIRMDTGKYVYKFNLVKLEDHLQYEPQWKVDNVRTRVCLKGTGPFMRCAPSTLGLGRNALGCLGCGFHWGCNGLSSLSLPCTCLATRIVTTLVTLHAGAAIASAYAVGVHHAWVQCPDAPTFTCPPCFPKFHRKSSSYKEHNLFSAHILQSLWCWAKSINHSLMPSVDNFTRLSHRPPSLGYIKLNKDGARSPSLGFALAVVVARDDVGRWFGGMVRKI</sequence>
<evidence type="ECO:0000256" key="2">
    <source>
        <dbReference type="ARBA" id="ARBA00023242"/>
    </source>
</evidence>
<name>A0A2P5YIN4_GOSBA</name>
<gene>
    <name evidence="6" type="ORF">GOBAR_AA05134</name>
</gene>
<organism evidence="6 7">
    <name type="scientific">Gossypium barbadense</name>
    <name type="common">Sea Island cotton</name>
    <name type="synonym">Hibiscus barbadensis</name>
    <dbReference type="NCBI Taxonomy" id="3634"/>
    <lineage>
        <taxon>Eukaryota</taxon>
        <taxon>Viridiplantae</taxon>
        <taxon>Streptophyta</taxon>
        <taxon>Embryophyta</taxon>
        <taxon>Tracheophyta</taxon>
        <taxon>Spermatophyta</taxon>
        <taxon>Magnoliopsida</taxon>
        <taxon>eudicotyledons</taxon>
        <taxon>Gunneridae</taxon>
        <taxon>Pentapetalae</taxon>
        <taxon>rosids</taxon>
        <taxon>malvids</taxon>
        <taxon>Malvales</taxon>
        <taxon>Malvaceae</taxon>
        <taxon>Malvoideae</taxon>
        <taxon>Gossypium</taxon>
    </lineage>
</organism>
<dbReference type="SUPFAM" id="SSF88697">
    <property type="entry name" value="PUA domain-like"/>
    <property type="match status" value="1"/>
</dbReference>
<dbReference type="GO" id="GO:0003690">
    <property type="term" value="F:double-stranded DNA binding"/>
    <property type="evidence" value="ECO:0007669"/>
    <property type="project" value="TreeGrafter"/>
</dbReference>
<dbReference type="Gene3D" id="2.30.280.10">
    <property type="entry name" value="SRA-YDG"/>
    <property type="match status" value="1"/>
</dbReference>
<dbReference type="PROSITE" id="PS51015">
    <property type="entry name" value="YDG"/>
    <property type="match status" value="1"/>
</dbReference>
<evidence type="ECO:0000259" key="5">
    <source>
        <dbReference type="PROSITE" id="PS51015"/>
    </source>
</evidence>
<dbReference type="GO" id="GO:0042054">
    <property type="term" value="F:histone methyltransferase activity"/>
    <property type="evidence" value="ECO:0007669"/>
    <property type="project" value="TreeGrafter"/>
</dbReference>
<dbReference type="PANTHER" id="PTHR45660:SF55">
    <property type="entry name" value="HISTONE-LYSINE N-METHYLTRANSFERASE, H3 LYSINE-9 SPECIFIC SUVH5-LIKE"/>
    <property type="match status" value="1"/>
</dbReference>
<dbReference type="Proteomes" id="UP000239757">
    <property type="component" value="Unassembled WGS sequence"/>
</dbReference>
<accession>A0A2P5YIN4</accession>
<dbReference type="InterPro" id="IPR015947">
    <property type="entry name" value="PUA-like_sf"/>
</dbReference>
<dbReference type="Pfam" id="PF02182">
    <property type="entry name" value="SAD_SRA"/>
    <property type="match status" value="1"/>
</dbReference>
<dbReference type="SMART" id="SM00466">
    <property type="entry name" value="SRA"/>
    <property type="match status" value="1"/>
</dbReference>
<proteinExistence type="predicted"/>
<evidence type="ECO:0000313" key="7">
    <source>
        <dbReference type="Proteomes" id="UP000239757"/>
    </source>
</evidence>
<reference evidence="6 7" key="1">
    <citation type="submission" date="2015-01" db="EMBL/GenBank/DDBJ databases">
        <title>Genome of allotetraploid Gossypium barbadense reveals genomic plasticity and fiber elongation in cotton evolution.</title>
        <authorList>
            <person name="Chen X."/>
            <person name="Liu X."/>
            <person name="Zhao B."/>
            <person name="Zheng H."/>
            <person name="Hu Y."/>
            <person name="Lu G."/>
            <person name="Yang C."/>
            <person name="Chen J."/>
            <person name="Shan C."/>
            <person name="Zhang L."/>
            <person name="Zhou Y."/>
            <person name="Wang L."/>
            <person name="Guo W."/>
            <person name="Bai Y."/>
            <person name="Ruan J."/>
            <person name="Shangguan X."/>
            <person name="Mao Y."/>
            <person name="Jiang J."/>
            <person name="Zhu Y."/>
            <person name="Lei J."/>
            <person name="Kang H."/>
            <person name="Chen S."/>
            <person name="He X."/>
            <person name="Wang R."/>
            <person name="Wang Y."/>
            <person name="Chen J."/>
            <person name="Wang L."/>
            <person name="Yu S."/>
            <person name="Wang B."/>
            <person name="Wei J."/>
            <person name="Song S."/>
            <person name="Lu X."/>
            <person name="Gao Z."/>
            <person name="Gu W."/>
            <person name="Deng X."/>
            <person name="Ma D."/>
            <person name="Wang S."/>
            <person name="Liang W."/>
            <person name="Fang L."/>
            <person name="Cai C."/>
            <person name="Zhu X."/>
            <person name="Zhou B."/>
            <person name="Zhang Y."/>
            <person name="Chen Z."/>
            <person name="Xu S."/>
            <person name="Zhu R."/>
            <person name="Wang S."/>
            <person name="Zhang T."/>
            <person name="Zhao G."/>
        </authorList>
    </citation>
    <scope>NUCLEOTIDE SEQUENCE [LARGE SCALE GENOMIC DNA]</scope>
    <source>
        <strain evidence="7">cv. Xinhai21</strain>
        <tissue evidence="6">Leaf</tissue>
    </source>
</reference>
<dbReference type="OrthoDB" id="5792673at2759"/>
<dbReference type="InterPro" id="IPR051357">
    <property type="entry name" value="H3K9_HMTase_SUVAR3-9"/>
</dbReference>
<protein>
    <recommendedName>
        <fullName evidence="5">YDG domain-containing protein</fullName>
    </recommendedName>
</protein>
<dbReference type="AlphaFoldDB" id="A0A2P5YIN4"/>
<keyword evidence="2 3" id="KW-0539">Nucleus</keyword>
<comment type="subcellular location">
    <subcellularLocation>
        <location evidence="1">Chromosome</location>
        <location evidence="1">Centromere</location>
    </subcellularLocation>
    <subcellularLocation>
        <location evidence="3">Nucleus</location>
    </subcellularLocation>
</comment>
<evidence type="ECO:0000313" key="6">
    <source>
        <dbReference type="EMBL" id="PPS15459.1"/>
    </source>
</evidence>